<accession>A0A3M2MD06</accession>
<dbReference type="Proteomes" id="UP000282674">
    <property type="component" value="Unassembled WGS sequence"/>
</dbReference>
<dbReference type="InterPro" id="IPR021373">
    <property type="entry name" value="DUF2993"/>
</dbReference>
<feature type="transmembrane region" description="Helical" evidence="1">
    <location>
        <begin position="36"/>
        <end position="54"/>
    </location>
</feature>
<keyword evidence="1" id="KW-1133">Transmembrane helix</keyword>
<dbReference type="EMBL" id="RFFG01000008">
    <property type="protein sequence ID" value="RMI46525.1"/>
    <property type="molecule type" value="Genomic_DNA"/>
</dbReference>
<protein>
    <submittedName>
        <fullName evidence="2">DUF2993 domain-containing protein</fullName>
    </submittedName>
</protein>
<keyword evidence="1" id="KW-0472">Membrane</keyword>
<sequence length="247" mass="26110">MVRRSVRMWTGREGVGGVSASVTRVDRLPRPRRRRWPIVVGVVVVVLVLLAVIADRVALYVTEDAMAGEIKKQGFPTKPDVTVEGFPFLTQVAGRHFGDVRLRAKNIPAGPLNVTRLDVRATDVRLRSDYQSGTLGNVTGSAFVGFGDLAKAGGSGLEFQADGPDKIKAKVGAFGLDATAIASVTKEGNSIHVKALSAEGFDLSGLGDDLDFTVPVGGLPLGMRFDSLSVTGSGVMMRVSGSQVRFG</sequence>
<keyword evidence="1" id="KW-0812">Transmembrane</keyword>
<organism evidence="2 3">
    <name type="scientific">Actinomadura harenae</name>
    <dbReference type="NCBI Taxonomy" id="2483351"/>
    <lineage>
        <taxon>Bacteria</taxon>
        <taxon>Bacillati</taxon>
        <taxon>Actinomycetota</taxon>
        <taxon>Actinomycetes</taxon>
        <taxon>Streptosporangiales</taxon>
        <taxon>Thermomonosporaceae</taxon>
        <taxon>Actinomadura</taxon>
    </lineage>
</organism>
<comment type="caution">
    <text evidence="2">The sequence shown here is derived from an EMBL/GenBank/DDBJ whole genome shotgun (WGS) entry which is preliminary data.</text>
</comment>
<dbReference type="Pfam" id="PF11209">
    <property type="entry name" value="LmeA"/>
    <property type="match status" value="1"/>
</dbReference>
<proteinExistence type="predicted"/>
<name>A0A3M2MD06_9ACTN</name>
<keyword evidence="3" id="KW-1185">Reference proteome</keyword>
<evidence type="ECO:0000256" key="1">
    <source>
        <dbReference type="SAM" id="Phobius"/>
    </source>
</evidence>
<evidence type="ECO:0000313" key="3">
    <source>
        <dbReference type="Proteomes" id="UP000282674"/>
    </source>
</evidence>
<evidence type="ECO:0000313" key="2">
    <source>
        <dbReference type="EMBL" id="RMI46525.1"/>
    </source>
</evidence>
<dbReference type="AlphaFoldDB" id="A0A3M2MD06"/>
<reference evidence="2 3" key="1">
    <citation type="submission" date="2018-10" db="EMBL/GenBank/DDBJ databases">
        <title>Isolation from soil.</title>
        <authorList>
            <person name="Hu J."/>
        </authorList>
    </citation>
    <scope>NUCLEOTIDE SEQUENCE [LARGE SCALE GENOMIC DNA]</scope>
    <source>
        <strain evidence="2 3">NEAU-Ht49</strain>
    </source>
</reference>
<gene>
    <name evidence="2" type="ORF">EBO15_06175</name>
</gene>